<keyword evidence="6" id="KW-1185">Reference proteome</keyword>
<dbReference type="PANTHER" id="PTHR19848:SF8">
    <property type="entry name" value="F-BOX AND WD REPEAT DOMAIN CONTAINING 7"/>
    <property type="match status" value="1"/>
</dbReference>
<protein>
    <recommendedName>
        <fullName evidence="7">WD40 repeat-like protein</fullName>
    </recommendedName>
</protein>
<feature type="repeat" description="WD" evidence="3">
    <location>
        <begin position="106"/>
        <end position="141"/>
    </location>
</feature>
<proteinExistence type="predicted"/>
<dbReference type="InterPro" id="IPR020472">
    <property type="entry name" value="WD40_PAC1"/>
</dbReference>
<dbReference type="HOGENOM" id="CLU_000288_57_33_1"/>
<dbReference type="PANTHER" id="PTHR19848">
    <property type="entry name" value="WD40 REPEAT PROTEIN"/>
    <property type="match status" value="1"/>
</dbReference>
<dbReference type="OrthoDB" id="6262491at2759"/>
<feature type="repeat" description="WD" evidence="3">
    <location>
        <begin position="151"/>
        <end position="192"/>
    </location>
</feature>
<dbReference type="InterPro" id="IPR001680">
    <property type="entry name" value="WD40_rpt"/>
</dbReference>
<dbReference type="Proteomes" id="UP000053820">
    <property type="component" value="Unassembled WGS sequence"/>
</dbReference>
<dbReference type="InterPro" id="IPR036322">
    <property type="entry name" value="WD40_repeat_dom_sf"/>
</dbReference>
<feature type="compositionally biased region" description="Low complexity" evidence="4">
    <location>
        <begin position="21"/>
        <end position="34"/>
    </location>
</feature>
<dbReference type="PRINTS" id="PR00320">
    <property type="entry name" value="GPROTEINBRPT"/>
</dbReference>
<dbReference type="EMBL" id="KN839846">
    <property type="protein sequence ID" value="KIJ64400.1"/>
    <property type="molecule type" value="Genomic_DNA"/>
</dbReference>
<gene>
    <name evidence="5" type="ORF">HYDPIDRAFT_111711</name>
</gene>
<organism evidence="5 6">
    <name type="scientific">Hydnomerulius pinastri MD-312</name>
    <dbReference type="NCBI Taxonomy" id="994086"/>
    <lineage>
        <taxon>Eukaryota</taxon>
        <taxon>Fungi</taxon>
        <taxon>Dikarya</taxon>
        <taxon>Basidiomycota</taxon>
        <taxon>Agaricomycotina</taxon>
        <taxon>Agaricomycetes</taxon>
        <taxon>Agaricomycetidae</taxon>
        <taxon>Boletales</taxon>
        <taxon>Boletales incertae sedis</taxon>
        <taxon>Leucogyrophana</taxon>
    </lineage>
</organism>
<evidence type="ECO:0000313" key="5">
    <source>
        <dbReference type="EMBL" id="KIJ64400.1"/>
    </source>
</evidence>
<dbReference type="CDD" id="cd00200">
    <property type="entry name" value="WD40"/>
    <property type="match status" value="1"/>
</dbReference>
<evidence type="ECO:0000256" key="1">
    <source>
        <dbReference type="ARBA" id="ARBA00022574"/>
    </source>
</evidence>
<evidence type="ECO:0000256" key="2">
    <source>
        <dbReference type="ARBA" id="ARBA00022737"/>
    </source>
</evidence>
<keyword evidence="2" id="KW-0677">Repeat</keyword>
<evidence type="ECO:0008006" key="7">
    <source>
        <dbReference type="Google" id="ProtNLM"/>
    </source>
</evidence>
<accession>A0A0C9W0T1</accession>
<feature type="compositionally biased region" description="Acidic residues" evidence="4">
    <location>
        <begin position="489"/>
        <end position="512"/>
    </location>
</feature>
<reference evidence="5 6" key="1">
    <citation type="submission" date="2014-04" db="EMBL/GenBank/DDBJ databases">
        <title>Evolutionary Origins and Diversification of the Mycorrhizal Mutualists.</title>
        <authorList>
            <consortium name="DOE Joint Genome Institute"/>
            <consortium name="Mycorrhizal Genomics Consortium"/>
            <person name="Kohler A."/>
            <person name="Kuo A."/>
            <person name="Nagy L.G."/>
            <person name="Floudas D."/>
            <person name="Copeland A."/>
            <person name="Barry K.W."/>
            <person name="Cichocki N."/>
            <person name="Veneault-Fourrey C."/>
            <person name="LaButti K."/>
            <person name="Lindquist E.A."/>
            <person name="Lipzen A."/>
            <person name="Lundell T."/>
            <person name="Morin E."/>
            <person name="Murat C."/>
            <person name="Riley R."/>
            <person name="Ohm R."/>
            <person name="Sun H."/>
            <person name="Tunlid A."/>
            <person name="Henrissat B."/>
            <person name="Grigoriev I.V."/>
            <person name="Hibbett D.S."/>
            <person name="Martin F."/>
        </authorList>
    </citation>
    <scope>NUCLEOTIDE SEQUENCE [LARGE SCALE GENOMIC DNA]</scope>
    <source>
        <strain evidence="5 6">MD-312</strain>
    </source>
</reference>
<feature type="repeat" description="WD" evidence="3">
    <location>
        <begin position="279"/>
        <end position="320"/>
    </location>
</feature>
<sequence>MSLPPSPAPLPSEERSHSQIPPGSSRSSVKSVPQSPQPSPPSSPNNNASKSTESILFNPLKTFEGHDGLVLCVSFLPGGKEIVSTGADGTIRFWDLESGEQVGEPLKGHEEDGYRVALSPDGTKLASGGQDKRVLVWDLETKELDPHVGPFKGHTGGVTSLDFSPDGLYLASGGYDNRVIVWNLTTGEAEVDSIQCDGTVYSLKFSREGSQLATGSGDNHVRVWDWRSGTVLVGPMEGHTGFIYGVFWLHDDEELVTGSADNTIRRWNALTGEALGDPLDAHGDSIFFLAMSNDASLLASTSTDHTLKLWDTTTYEQRGNSFVHKSIVYRTAISPDNKFVCSTSEGLIHLWEVPPEPDRNASFLDLPAVTLPGDEIGESSRQGAQNHSFAIDDFLDFPATSRPSGAYAHGKGGAGVPNAPKKRFIERFRLPRRRRPRSDTGIELQERSVGRSERGKLKVLKMATAKAKKFIVVMGRPPQAQSNAARDAEDQDSEGEEDGEEEDVESDSDSDPESVHGCCWRCCHWVCYEMVTCHI</sequence>
<feature type="region of interest" description="Disordered" evidence="4">
    <location>
        <begin position="402"/>
        <end position="430"/>
    </location>
</feature>
<dbReference type="SMART" id="SM00320">
    <property type="entry name" value="WD40"/>
    <property type="match status" value="7"/>
</dbReference>
<feature type="compositionally biased region" description="Pro residues" evidence="4">
    <location>
        <begin position="1"/>
        <end position="10"/>
    </location>
</feature>
<dbReference type="AlphaFoldDB" id="A0A0C9W0T1"/>
<evidence type="ECO:0000256" key="3">
    <source>
        <dbReference type="PROSITE-ProRule" id="PRU00221"/>
    </source>
</evidence>
<feature type="region of interest" description="Disordered" evidence="4">
    <location>
        <begin position="1"/>
        <end position="51"/>
    </location>
</feature>
<dbReference type="Pfam" id="PF00400">
    <property type="entry name" value="WD40"/>
    <property type="match status" value="7"/>
</dbReference>
<feature type="region of interest" description="Disordered" evidence="4">
    <location>
        <begin position="473"/>
        <end position="515"/>
    </location>
</feature>
<dbReference type="PROSITE" id="PS50294">
    <property type="entry name" value="WD_REPEATS_REGION"/>
    <property type="match status" value="6"/>
</dbReference>
<feature type="repeat" description="WD" evidence="3">
    <location>
        <begin position="236"/>
        <end position="277"/>
    </location>
</feature>
<dbReference type="PROSITE" id="PS00678">
    <property type="entry name" value="WD_REPEATS_1"/>
    <property type="match status" value="4"/>
</dbReference>
<keyword evidence="1 3" id="KW-0853">WD repeat</keyword>
<evidence type="ECO:0000313" key="6">
    <source>
        <dbReference type="Proteomes" id="UP000053820"/>
    </source>
</evidence>
<dbReference type="SUPFAM" id="SSF50978">
    <property type="entry name" value="WD40 repeat-like"/>
    <property type="match status" value="1"/>
</dbReference>
<dbReference type="InterPro" id="IPR019775">
    <property type="entry name" value="WD40_repeat_CS"/>
</dbReference>
<feature type="repeat" description="WD" evidence="3">
    <location>
        <begin position="63"/>
        <end position="104"/>
    </location>
</feature>
<dbReference type="Gene3D" id="2.130.10.10">
    <property type="entry name" value="YVTN repeat-like/Quinoprotein amine dehydrogenase"/>
    <property type="match status" value="2"/>
</dbReference>
<feature type="repeat" description="WD" evidence="3">
    <location>
        <begin position="200"/>
        <end position="234"/>
    </location>
</feature>
<name>A0A0C9W0T1_9AGAM</name>
<evidence type="ECO:0000256" key="4">
    <source>
        <dbReference type="SAM" id="MobiDB-lite"/>
    </source>
</evidence>
<dbReference type="PROSITE" id="PS50082">
    <property type="entry name" value="WD_REPEATS_2"/>
    <property type="match status" value="6"/>
</dbReference>
<dbReference type="InterPro" id="IPR015943">
    <property type="entry name" value="WD40/YVTN_repeat-like_dom_sf"/>
</dbReference>